<dbReference type="PANTHER" id="PTHR45138">
    <property type="entry name" value="REGULATORY COMPONENTS OF SENSORY TRANSDUCTION SYSTEM"/>
    <property type="match status" value="1"/>
</dbReference>
<evidence type="ECO:0000256" key="5">
    <source>
        <dbReference type="SAM" id="Phobius"/>
    </source>
</evidence>
<dbReference type="Gene3D" id="3.30.450.20">
    <property type="entry name" value="PAS domain"/>
    <property type="match status" value="2"/>
</dbReference>
<evidence type="ECO:0000256" key="4">
    <source>
        <dbReference type="SAM" id="MobiDB-lite"/>
    </source>
</evidence>
<dbReference type="InterPro" id="IPR054327">
    <property type="entry name" value="His-kinase-like_sensor"/>
</dbReference>
<feature type="region of interest" description="Disordered" evidence="4">
    <location>
        <begin position="510"/>
        <end position="536"/>
    </location>
</feature>
<dbReference type="InterPro" id="IPR050469">
    <property type="entry name" value="Diguanylate_Cyclase"/>
</dbReference>
<dbReference type="CDD" id="cd12914">
    <property type="entry name" value="PDC1_DGC_like"/>
    <property type="match status" value="1"/>
</dbReference>
<accession>A0ABU9PS78</accession>
<dbReference type="CDD" id="cd01949">
    <property type="entry name" value="GGDEF"/>
    <property type="match status" value="1"/>
</dbReference>
<keyword evidence="5" id="KW-0812">Transmembrane</keyword>
<keyword evidence="5" id="KW-0472">Membrane</keyword>
<dbReference type="Pfam" id="PF00990">
    <property type="entry name" value="GGDEF"/>
    <property type="match status" value="1"/>
</dbReference>
<keyword evidence="3" id="KW-0175">Coiled coil</keyword>
<keyword evidence="7" id="KW-0548">Nucleotidyltransferase</keyword>
<evidence type="ECO:0000256" key="2">
    <source>
        <dbReference type="ARBA" id="ARBA00034247"/>
    </source>
</evidence>
<dbReference type="InterPro" id="IPR043128">
    <property type="entry name" value="Rev_trsase/Diguanyl_cyclase"/>
</dbReference>
<keyword evidence="7" id="KW-0808">Transferase</keyword>
<comment type="caution">
    <text evidence="7">The sequence shown here is derived from an EMBL/GenBank/DDBJ whole genome shotgun (WGS) entry which is preliminary data.</text>
</comment>
<reference evidence="7 8" key="1">
    <citation type="submission" date="2024-02" db="EMBL/GenBank/DDBJ databases">
        <title>Draft genome sequence of Collimonas sp. strain H4R21, an effective mineral-weathering bacterial strain isolated from the beech rhizosphere.</title>
        <authorList>
            <person name="Morin E."/>
            <person name="Uroz S."/>
            <person name="Leveau J.H.J."/>
            <person name="Kumar R."/>
            <person name="Rey M.W."/>
            <person name="Pham J."/>
        </authorList>
    </citation>
    <scope>NUCLEOTIDE SEQUENCE [LARGE SCALE GENOMIC DNA]</scope>
    <source>
        <strain evidence="7 8">H4R21</strain>
    </source>
</reference>
<dbReference type="PANTHER" id="PTHR45138:SF9">
    <property type="entry name" value="DIGUANYLATE CYCLASE DGCM-RELATED"/>
    <property type="match status" value="1"/>
</dbReference>
<dbReference type="SUPFAM" id="SSF55073">
    <property type="entry name" value="Nucleotide cyclase"/>
    <property type="match status" value="1"/>
</dbReference>
<comment type="catalytic activity">
    <reaction evidence="2">
        <text>2 GTP = 3',3'-c-di-GMP + 2 diphosphate</text>
        <dbReference type="Rhea" id="RHEA:24898"/>
        <dbReference type="ChEBI" id="CHEBI:33019"/>
        <dbReference type="ChEBI" id="CHEBI:37565"/>
        <dbReference type="ChEBI" id="CHEBI:58805"/>
        <dbReference type="EC" id="2.7.7.65"/>
    </reaction>
</comment>
<evidence type="ECO:0000256" key="1">
    <source>
        <dbReference type="ARBA" id="ARBA00012528"/>
    </source>
</evidence>
<organism evidence="7 8">
    <name type="scientific">Collimonas rhizosphaerae</name>
    <dbReference type="NCBI Taxonomy" id="3126357"/>
    <lineage>
        <taxon>Bacteria</taxon>
        <taxon>Pseudomonadati</taxon>
        <taxon>Pseudomonadota</taxon>
        <taxon>Betaproteobacteria</taxon>
        <taxon>Burkholderiales</taxon>
        <taxon>Oxalobacteraceae</taxon>
        <taxon>Collimonas</taxon>
    </lineage>
</organism>
<feature type="domain" description="GGDEF" evidence="6">
    <location>
        <begin position="382"/>
        <end position="519"/>
    </location>
</feature>
<dbReference type="EMBL" id="JBANDC010000003">
    <property type="protein sequence ID" value="MEM4986835.1"/>
    <property type="molecule type" value="Genomic_DNA"/>
</dbReference>
<dbReference type="Gene3D" id="3.30.70.270">
    <property type="match status" value="1"/>
</dbReference>
<evidence type="ECO:0000259" key="6">
    <source>
        <dbReference type="PROSITE" id="PS50887"/>
    </source>
</evidence>
<gene>
    <name evidence="7" type="ORF">V8G57_05470</name>
</gene>
<evidence type="ECO:0000313" key="8">
    <source>
        <dbReference type="Proteomes" id="UP001495910"/>
    </source>
</evidence>
<sequence>MNGLRDTLARQTELVTKRIPITSLALIFVVLVCLSLVFIDGWRSWTARNIQLREMGISTSNMTRAIAQHADDTIKAADTTLVGLVERVQTDGTGPEALRRMHELLVRRVIELPQLQGLFVYDEKGNWLVNALPAMPSNVNNSDRDYFIYHSTHADPKPYIGLPIRSRSTGAWIITVSRRIEHADGSFAGVALATINMDYFNKFYKSFEIGQHGVIVLGLNNGIMLTRRPLLADTNGKNIANIPLFRDNVAKKASGTIVIVSALDNVRRLNSFRHLEHYPLFVATALSEDEILADWLTDTYLHSTGVGILLIVLSMLGFHLVGQIKQRLNAEAELVRARDALETLNQTLERLALQDGLTGLANRRHFDLALDKEFSRAVREASSLALIMIDVDCFKQYNDIYGHAAGDECLRKISQVIKTNQNRPGDVAARYGGEELGVLLPGTDVRGAMTIAEKIRLEIHNLGIEHTGNSAGVVTVSAGVDAFIPIQNLDNPLELIQAADKALYAAKSSGRDRVCENQSATGPHRSAPEQEPSAIL</sequence>
<dbReference type="NCBIfam" id="TIGR00254">
    <property type="entry name" value="GGDEF"/>
    <property type="match status" value="1"/>
</dbReference>
<name>A0ABU9PS78_9BURK</name>
<dbReference type="Proteomes" id="UP001495910">
    <property type="component" value="Unassembled WGS sequence"/>
</dbReference>
<keyword evidence="8" id="KW-1185">Reference proteome</keyword>
<feature type="coiled-coil region" evidence="3">
    <location>
        <begin position="327"/>
        <end position="354"/>
    </location>
</feature>
<proteinExistence type="predicted"/>
<dbReference type="RefSeq" id="WP_342828501.1">
    <property type="nucleotide sequence ID" value="NZ_JBANDC010000003.1"/>
</dbReference>
<dbReference type="GO" id="GO:0052621">
    <property type="term" value="F:diguanylate cyclase activity"/>
    <property type="evidence" value="ECO:0007669"/>
    <property type="project" value="UniProtKB-EC"/>
</dbReference>
<evidence type="ECO:0000313" key="7">
    <source>
        <dbReference type="EMBL" id="MEM4986835.1"/>
    </source>
</evidence>
<dbReference type="InterPro" id="IPR000160">
    <property type="entry name" value="GGDEF_dom"/>
</dbReference>
<evidence type="ECO:0000256" key="3">
    <source>
        <dbReference type="SAM" id="Coils"/>
    </source>
</evidence>
<protein>
    <recommendedName>
        <fullName evidence="1">diguanylate cyclase</fullName>
        <ecNumber evidence="1">2.7.7.65</ecNumber>
    </recommendedName>
</protein>
<dbReference type="EC" id="2.7.7.65" evidence="1"/>
<dbReference type="Pfam" id="PF22588">
    <property type="entry name" value="dCache_1_like"/>
    <property type="match status" value="1"/>
</dbReference>
<dbReference type="CDD" id="cd12915">
    <property type="entry name" value="PDC2_DGC_like"/>
    <property type="match status" value="1"/>
</dbReference>
<feature type="transmembrane region" description="Helical" evidence="5">
    <location>
        <begin position="21"/>
        <end position="42"/>
    </location>
</feature>
<dbReference type="PROSITE" id="PS50887">
    <property type="entry name" value="GGDEF"/>
    <property type="match status" value="1"/>
</dbReference>
<dbReference type="SMART" id="SM00267">
    <property type="entry name" value="GGDEF"/>
    <property type="match status" value="1"/>
</dbReference>
<keyword evidence="5" id="KW-1133">Transmembrane helix</keyword>
<dbReference type="InterPro" id="IPR029787">
    <property type="entry name" value="Nucleotide_cyclase"/>
</dbReference>